<reference evidence="2 3" key="1">
    <citation type="submission" date="2023-09" db="EMBL/GenBank/DDBJ databases">
        <title>Pangenome analysis of Batrachochytrium dendrobatidis and related Chytrids.</title>
        <authorList>
            <person name="Yacoub M.N."/>
            <person name="Stajich J.E."/>
            <person name="James T.Y."/>
        </authorList>
    </citation>
    <scope>NUCLEOTIDE SEQUENCE [LARGE SCALE GENOMIC DNA]</scope>
    <source>
        <strain evidence="2 3">JEL0888</strain>
    </source>
</reference>
<feature type="signal peptide" evidence="1">
    <location>
        <begin position="1"/>
        <end position="16"/>
    </location>
</feature>
<keyword evidence="1" id="KW-0732">Signal</keyword>
<proteinExistence type="predicted"/>
<evidence type="ECO:0000256" key="1">
    <source>
        <dbReference type="SAM" id="SignalP"/>
    </source>
</evidence>
<comment type="caution">
    <text evidence="2">The sequence shown here is derived from an EMBL/GenBank/DDBJ whole genome shotgun (WGS) entry which is preliminary data.</text>
</comment>
<gene>
    <name evidence="2" type="ORF">HK105_202866</name>
</gene>
<protein>
    <submittedName>
        <fullName evidence="2">Uncharacterized protein</fullName>
    </submittedName>
</protein>
<evidence type="ECO:0000313" key="2">
    <source>
        <dbReference type="EMBL" id="KAL2917581.1"/>
    </source>
</evidence>
<feature type="chain" id="PRO_5045123869" evidence="1">
    <location>
        <begin position="17"/>
        <end position="102"/>
    </location>
</feature>
<organism evidence="2 3">
    <name type="scientific">Polyrhizophydium stewartii</name>
    <dbReference type="NCBI Taxonomy" id="2732419"/>
    <lineage>
        <taxon>Eukaryota</taxon>
        <taxon>Fungi</taxon>
        <taxon>Fungi incertae sedis</taxon>
        <taxon>Chytridiomycota</taxon>
        <taxon>Chytridiomycota incertae sedis</taxon>
        <taxon>Chytridiomycetes</taxon>
        <taxon>Rhizophydiales</taxon>
        <taxon>Rhizophydiales incertae sedis</taxon>
        <taxon>Polyrhizophydium</taxon>
    </lineage>
</organism>
<evidence type="ECO:0000313" key="3">
    <source>
        <dbReference type="Proteomes" id="UP001527925"/>
    </source>
</evidence>
<keyword evidence="3" id="KW-1185">Reference proteome</keyword>
<dbReference type="EMBL" id="JADGIZ020000010">
    <property type="protein sequence ID" value="KAL2917581.1"/>
    <property type="molecule type" value="Genomic_DNA"/>
</dbReference>
<accession>A0ABR4NDQ1</accession>
<name>A0ABR4NDQ1_9FUNG</name>
<sequence>MRASVIALALASAAAAQTSTSAAAASPSSTVDPAQIVIDFKLNVAAKALPTDGSVGRGGFPADTQWGAVAASKYIPELSAAGAPAAAVAVAAAAAAAAALAL</sequence>
<dbReference type="Proteomes" id="UP001527925">
    <property type="component" value="Unassembled WGS sequence"/>
</dbReference>